<dbReference type="InterPro" id="IPR012337">
    <property type="entry name" value="RNaseH-like_sf"/>
</dbReference>
<dbReference type="PANTHER" id="PTHR10322:SF23">
    <property type="entry name" value="DNA POLYMERASE DELTA CATALYTIC SUBUNIT"/>
    <property type="match status" value="1"/>
</dbReference>
<dbReference type="SUPFAM" id="SSF53098">
    <property type="entry name" value="Ribonuclease H-like"/>
    <property type="match status" value="1"/>
</dbReference>
<evidence type="ECO:0000256" key="3">
    <source>
        <dbReference type="ARBA" id="ARBA00022679"/>
    </source>
</evidence>
<dbReference type="GO" id="GO:0003887">
    <property type="term" value="F:DNA-directed DNA polymerase activity"/>
    <property type="evidence" value="ECO:0007669"/>
    <property type="project" value="UniProtKB-KW"/>
</dbReference>
<evidence type="ECO:0000313" key="11">
    <source>
        <dbReference type="Proteomes" id="UP001238163"/>
    </source>
</evidence>
<evidence type="ECO:0000259" key="9">
    <source>
        <dbReference type="Pfam" id="PF03104"/>
    </source>
</evidence>
<evidence type="ECO:0000256" key="5">
    <source>
        <dbReference type="ARBA" id="ARBA00022932"/>
    </source>
</evidence>
<dbReference type="SUPFAM" id="SSF56672">
    <property type="entry name" value="DNA/RNA polymerases"/>
    <property type="match status" value="1"/>
</dbReference>
<name>A0AAE4ARX8_9BACT</name>
<dbReference type="InterPro" id="IPR006172">
    <property type="entry name" value="DNA-dir_DNA_pol_B"/>
</dbReference>
<keyword evidence="11" id="KW-1185">Reference proteome</keyword>
<dbReference type="RefSeq" id="WP_307265393.1">
    <property type="nucleotide sequence ID" value="NZ_JAUSVL010000001.1"/>
</dbReference>
<dbReference type="InterPro" id="IPR023211">
    <property type="entry name" value="DNA_pol_palm_dom_sf"/>
</dbReference>
<dbReference type="Gene3D" id="3.90.1600.10">
    <property type="entry name" value="Palm domain of DNA polymerase"/>
    <property type="match status" value="1"/>
</dbReference>
<dbReference type="Gene3D" id="1.10.132.60">
    <property type="entry name" value="DNA polymerase family B, C-terminal domain"/>
    <property type="match status" value="1"/>
</dbReference>
<evidence type="ECO:0000256" key="1">
    <source>
        <dbReference type="ARBA" id="ARBA00005755"/>
    </source>
</evidence>
<evidence type="ECO:0000313" key="10">
    <source>
        <dbReference type="EMBL" id="MDQ0291927.1"/>
    </source>
</evidence>
<reference evidence="10" key="1">
    <citation type="submission" date="2023-07" db="EMBL/GenBank/DDBJ databases">
        <title>Genomic Encyclopedia of Type Strains, Phase IV (KMG-IV): sequencing the most valuable type-strain genomes for metagenomic binning, comparative biology and taxonomic classification.</title>
        <authorList>
            <person name="Goeker M."/>
        </authorList>
    </citation>
    <scope>NUCLEOTIDE SEQUENCE</scope>
    <source>
        <strain evidence="10">DSM 24202</strain>
    </source>
</reference>
<keyword evidence="3" id="KW-0808">Transferase</keyword>
<organism evidence="10 11">
    <name type="scientific">Oligosphaera ethanolica</name>
    <dbReference type="NCBI Taxonomy" id="760260"/>
    <lineage>
        <taxon>Bacteria</taxon>
        <taxon>Pseudomonadati</taxon>
        <taxon>Lentisphaerota</taxon>
        <taxon>Oligosphaeria</taxon>
        <taxon>Oligosphaerales</taxon>
        <taxon>Oligosphaeraceae</taxon>
        <taxon>Oligosphaera</taxon>
    </lineage>
</organism>
<comment type="catalytic activity">
    <reaction evidence="7">
        <text>DNA(n) + a 2'-deoxyribonucleoside 5'-triphosphate = DNA(n+1) + diphosphate</text>
        <dbReference type="Rhea" id="RHEA:22508"/>
        <dbReference type="Rhea" id="RHEA-COMP:17339"/>
        <dbReference type="Rhea" id="RHEA-COMP:17340"/>
        <dbReference type="ChEBI" id="CHEBI:33019"/>
        <dbReference type="ChEBI" id="CHEBI:61560"/>
        <dbReference type="ChEBI" id="CHEBI:173112"/>
        <dbReference type="EC" id="2.7.7.7"/>
    </reaction>
</comment>
<dbReference type="EC" id="2.7.7.7" evidence="2"/>
<dbReference type="InterPro" id="IPR036397">
    <property type="entry name" value="RNaseH_sf"/>
</dbReference>
<dbReference type="InterPro" id="IPR043502">
    <property type="entry name" value="DNA/RNA_pol_sf"/>
</dbReference>
<feature type="domain" description="DNA-directed DNA polymerase family B multifunctional" evidence="8">
    <location>
        <begin position="432"/>
        <end position="720"/>
    </location>
</feature>
<evidence type="ECO:0000256" key="6">
    <source>
        <dbReference type="ARBA" id="ARBA00023125"/>
    </source>
</evidence>
<dbReference type="AlphaFoldDB" id="A0AAE4ARX8"/>
<keyword evidence="5" id="KW-0239">DNA-directed DNA polymerase</keyword>
<feature type="domain" description="DNA-directed DNA polymerase family B exonuclease" evidence="9">
    <location>
        <begin position="184"/>
        <end position="272"/>
    </location>
</feature>
<keyword evidence="6" id="KW-0238">DNA-binding</keyword>
<keyword evidence="4" id="KW-0548">Nucleotidyltransferase</keyword>
<dbReference type="Pfam" id="PF03104">
    <property type="entry name" value="DNA_pol_B_exo1"/>
    <property type="match status" value="1"/>
</dbReference>
<dbReference type="InterPro" id="IPR050240">
    <property type="entry name" value="DNA_pol_type-B"/>
</dbReference>
<evidence type="ECO:0000259" key="8">
    <source>
        <dbReference type="Pfam" id="PF00136"/>
    </source>
</evidence>
<evidence type="ECO:0000256" key="4">
    <source>
        <dbReference type="ARBA" id="ARBA00022695"/>
    </source>
</evidence>
<dbReference type="GO" id="GO:0003677">
    <property type="term" value="F:DNA binding"/>
    <property type="evidence" value="ECO:0007669"/>
    <property type="project" value="UniProtKB-KW"/>
</dbReference>
<dbReference type="InterPro" id="IPR006134">
    <property type="entry name" value="DNA-dir_DNA_pol_B_multi_dom"/>
</dbReference>
<dbReference type="EMBL" id="JAUSVL010000001">
    <property type="protein sequence ID" value="MDQ0291927.1"/>
    <property type="molecule type" value="Genomic_DNA"/>
</dbReference>
<dbReference type="InterPro" id="IPR042087">
    <property type="entry name" value="DNA_pol_B_thumb"/>
</dbReference>
<dbReference type="Gene3D" id="3.30.420.10">
    <property type="entry name" value="Ribonuclease H-like superfamily/Ribonuclease H"/>
    <property type="match status" value="1"/>
</dbReference>
<sequence>MATMDISRLVRSDYDRVVAVETDSAGRAVLFRRGTDDVVTREIMPFQPWLLVSGPELARALKDTSEITPLRGDGMHRVRVSFPSWSAYEDAVKDLKDLTGMNPSAPLAPYRLFTDKAQQILTMLPARLFRGMAFQDLRRMQLDIETRTADGFHFPDALRASDEVLLVSLKDSTGWECCLSVAQAGEAAMLKRMLELIQERDPDVIEGHNIFNFDLDYLDKRCKRHKIPFVLGRSRRPTFARSSRFTAGERTATYKRYDIYGRHVVDTWHLVQLYDVAHRDMDGHGLKPAARYFGVAAENRTYVAGNDITRIFEEDPETLMKYCMDDVRETDALSRILSPSYFYQAQLVPYSYQSCITRGNATRIDALLCAEYMQANASLPIPQQAQPLQGALTEAQHSGVFQNVWHVDVRSLYPSIILARGMCPAGDSERAFGRILGELRNFRLAAKDAMREASGHEKENYSALQGSFKILINSFYGYTAFSQGTFNDYVMANAITREGREILGSMRDFLQDAGAIIVEMDTDGIYFTPPPGMTDQAEMERRVQAILPPGIEVELDASYQAMYGYKSKNYALLDWDGRVSVTGAALKSRGLEPFQRRYMMEHLTMLLTGREAELPALYERFETDIREHRLPLKDFAKREILSMAPRLYAEKLAAKATKRSAAYELALQAKKEYLQGDSVEFYVTGDKKNVSVVGNARLLEEADEQQRDENIPYYLDKLAQLKAKFAEG</sequence>
<comment type="similarity">
    <text evidence="1">Belongs to the DNA polymerase type-B family.</text>
</comment>
<dbReference type="SMART" id="SM00486">
    <property type="entry name" value="POLBc"/>
    <property type="match status" value="1"/>
</dbReference>
<evidence type="ECO:0000256" key="7">
    <source>
        <dbReference type="ARBA" id="ARBA00049244"/>
    </source>
</evidence>
<evidence type="ECO:0000256" key="2">
    <source>
        <dbReference type="ARBA" id="ARBA00012417"/>
    </source>
</evidence>
<dbReference type="InterPro" id="IPR006133">
    <property type="entry name" value="DNA-dir_DNA_pol_B_exonuc"/>
</dbReference>
<dbReference type="Pfam" id="PF00136">
    <property type="entry name" value="DNA_pol_B"/>
    <property type="match status" value="1"/>
</dbReference>
<dbReference type="Proteomes" id="UP001238163">
    <property type="component" value="Unassembled WGS sequence"/>
</dbReference>
<comment type="caution">
    <text evidence="10">The sequence shown here is derived from an EMBL/GenBank/DDBJ whole genome shotgun (WGS) entry which is preliminary data.</text>
</comment>
<accession>A0AAE4ARX8</accession>
<protein>
    <recommendedName>
        <fullName evidence="2">DNA-directed DNA polymerase</fullName>
        <ecNumber evidence="2">2.7.7.7</ecNumber>
    </recommendedName>
</protein>
<gene>
    <name evidence="10" type="ORF">J3R75_004034</name>
</gene>
<proteinExistence type="inferred from homology"/>
<dbReference type="GO" id="GO:0000166">
    <property type="term" value="F:nucleotide binding"/>
    <property type="evidence" value="ECO:0007669"/>
    <property type="project" value="InterPro"/>
</dbReference>
<dbReference type="PANTHER" id="PTHR10322">
    <property type="entry name" value="DNA POLYMERASE CATALYTIC SUBUNIT"/>
    <property type="match status" value="1"/>
</dbReference>